<dbReference type="AlphaFoldDB" id="A0A0L8G663"/>
<dbReference type="PANTHER" id="PTHR10492">
    <property type="match status" value="1"/>
</dbReference>
<keyword evidence="1" id="KW-0233">DNA recombination</keyword>
<dbReference type="EC" id="5.6.2.3" evidence="1"/>
<comment type="catalytic activity">
    <reaction evidence="1">
        <text>ATP + H2O = ADP + phosphate + H(+)</text>
        <dbReference type="Rhea" id="RHEA:13065"/>
        <dbReference type="ChEBI" id="CHEBI:15377"/>
        <dbReference type="ChEBI" id="CHEBI:15378"/>
        <dbReference type="ChEBI" id="CHEBI:30616"/>
        <dbReference type="ChEBI" id="CHEBI:43474"/>
        <dbReference type="ChEBI" id="CHEBI:456216"/>
        <dbReference type="EC" id="5.6.2.3"/>
    </reaction>
</comment>
<dbReference type="GO" id="GO:0043139">
    <property type="term" value="F:5'-3' DNA helicase activity"/>
    <property type="evidence" value="ECO:0007669"/>
    <property type="project" value="UniProtKB-EC"/>
</dbReference>
<dbReference type="GO" id="GO:0006310">
    <property type="term" value="P:DNA recombination"/>
    <property type="evidence" value="ECO:0007669"/>
    <property type="project" value="UniProtKB-KW"/>
</dbReference>
<dbReference type="InterPro" id="IPR010285">
    <property type="entry name" value="DNA_helicase_pif1-like_DEAD"/>
</dbReference>
<dbReference type="GO" id="GO:0000723">
    <property type="term" value="P:telomere maintenance"/>
    <property type="evidence" value="ECO:0007669"/>
    <property type="project" value="InterPro"/>
</dbReference>
<dbReference type="InterPro" id="IPR027417">
    <property type="entry name" value="P-loop_NTPase"/>
</dbReference>
<dbReference type="PANTHER" id="PTHR10492:SF57">
    <property type="entry name" value="ATP-DEPENDENT DNA HELICASE"/>
    <property type="match status" value="1"/>
</dbReference>
<comment type="similarity">
    <text evidence="1">Belongs to the helicase family.</text>
</comment>
<evidence type="ECO:0000256" key="1">
    <source>
        <dbReference type="RuleBase" id="RU363044"/>
    </source>
</evidence>
<comment type="cofactor">
    <cofactor evidence="1">
        <name>Mg(2+)</name>
        <dbReference type="ChEBI" id="CHEBI:18420"/>
    </cofactor>
</comment>
<evidence type="ECO:0000313" key="4">
    <source>
        <dbReference type="EMBL" id="KOF72070.1"/>
    </source>
</evidence>
<dbReference type="EMBL" id="KQ423846">
    <property type="protein sequence ID" value="KOF72070.1"/>
    <property type="molecule type" value="Genomic_DNA"/>
</dbReference>
<dbReference type="OrthoDB" id="6152825at2759"/>
<keyword evidence="1" id="KW-0234">DNA repair</keyword>
<dbReference type="SUPFAM" id="SSF52540">
    <property type="entry name" value="P-loop containing nucleoside triphosphate hydrolases"/>
    <property type="match status" value="1"/>
</dbReference>
<gene>
    <name evidence="4" type="ORF">OCBIM_22000073mg</name>
</gene>
<keyword evidence="1" id="KW-0547">Nucleotide-binding</keyword>
<dbReference type="GO" id="GO:0016887">
    <property type="term" value="F:ATP hydrolysis activity"/>
    <property type="evidence" value="ECO:0007669"/>
    <property type="project" value="RHEA"/>
</dbReference>
<proteinExistence type="inferred from homology"/>
<keyword evidence="1" id="KW-0227">DNA damage</keyword>
<reference evidence="4" key="1">
    <citation type="submission" date="2015-07" db="EMBL/GenBank/DDBJ databases">
        <title>MeaNS - Measles Nucleotide Surveillance Program.</title>
        <authorList>
            <person name="Tran T."/>
            <person name="Druce J."/>
        </authorList>
    </citation>
    <scope>NUCLEOTIDE SEQUENCE</scope>
    <source>
        <strain evidence="4">UCB-OBI-ISO-001</strain>
        <tissue evidence="4">Gonad</tissue>
    </source>
</reference>
<name>A0A0L8G663_OCTBM</name>
<dbReference type="InterPro" id="IPR049163">
    <property type="entry name" value="Pif1-like_2B_dom"/>
</dbReference>
<evidence type="ECO:0000259" key="2">
    <source>
        <dbReference type="Pfam" id="PF05970"/>
    </source>
</evidence>
<keyword evidence="1" id="KW-0067">ATP-binding</keyword>
<dbReference type="GO" id="GO:0005524">
    <property type="term" value="F:ATP binding"/>
    <property type="evidence" value="ECO:0007669"/>
    <property type="project" value="UniProtKB-KW"/>
</dbReference>
<dbReference type="Gene3D" id="3.40.50.300">
    <property type="entry name" value="P-loop containing nucleotide triphosphate hydrolases"/>
    <property type="match status" value="1"/>
</dbReference>
<dbReference type="Pfam" id="PF21530">
    <property type="entry name" value="Pif1_2B_dom"/>
    <property type="match status" value="1"/>
</dbReference>
<accession>A0A0L8G663</accession>
<dbReference type="Pfam" id="PF05970">
    <property type="entry name" value="PIF1"/>
    <property type="match status" value="1"/>
</dbReference>
<protein>
    <recommendedName>
        <fullName evidence="1">ATP-dependent DNA helicase</fullName>
        <ecNumber evidence="1">5.6.2.3</ecNumber>
    </recommendedName>
</protein>
<sequence length="316" mass="34846">MKHITIAVASSGTAATLLSGGRTAHSCFKLPLDLSKKEKANCNLSHGFIKNKLLGETTMSHKVSFEAFDMALQDLRYNTRLMRRATVLLAGNFRQTLPVAPKGTRVDEVNAILKSFYLLSSVQKLRLTTNMRLQLSGDDADKTLSKQLLDVRNGTSIGEKDGRVSLPFGHIVSDLKDLMNKIGAPIMLLRNLDPPKLCNETRLIIKKIMLSVLEITILTGKASGEPVFIPRIPLIPSDMPFQYKRLQFPLKLSFVISINKAQGQSVDVAVLNLAEPVFSHGQLYVGCSSVGNLNHLFIYAPQGKTKNVVYQEALQT</sequence>
<evidence type="ECO:0000259" key="3">
    <source>
        <dbReference type="Pfam" id="PF21530"/>
    </source>
</evidence>
<organism evidence="4">
    <name type="scientific">Octopus bimaculoides</name>
    <name type="common">California two-spotted octopus</name>
    <dbReference type="NCBI Taxonomy" id="37653"/>
    <lineage>
        <taxon>Eukaryota</taxon>
        <taxon>Metazoa</taxon>
        <taxon>Spiralia</taxon>
        <taxon>Lophotrochozoa</taxon>
        <taxon>Mollusca</taxon>
        <taxon>Cephalopoda</taxon>
        <taxon>Coleoidea</taxon>
        <taxon>Octopodiformes</taxon>
        <taxon>Octopoda</taxon>
        <taxon>Incirrata</taxon>
        <taxon>Octopodidae</taxon>
        <taxon>Octopus</taxon>
    </lineage>
</organism>
<dbReference type="GO" id="GO:0006281">
    <property type="term" value="P:DNA repair"/>
    <property type="evidence" value="ECO:0007669"/>
    <property type="project" value="UniProtKB-KW"/>
</dbReference>
<keyword evidence="1" id="KW-0347">Helicase</keyword>
<keyword evidence="1" id="KW-0378">Hydrolase</keyword>
<feature type="domain" description="DNA helicase Pif1-like DEAD-box helicase" evidence="2">
    <location>
        <begin position="2"/>
        <end position="157"/>
    </location>
</feature>
<feature type="domain" description="DNA helicase Pif1-like 2B" evidence="3">
    <location>
        <begin position="178"/>
        <end position="206"/>
    </location>
</feature>